<dbReference type="PROSITE" id="PS50206">
    <property type="entry name" value="RHODANESE_3"/>
    <property type="match status" value="1"/>
</dbReference>
<dbReference type="CDD" id="cd00757">
    <property type="entry name" value="ThiF_MoeB_HesA_family"/>
    <property type="match status" value="1"/>
</dbReference>
<dbReference type="Proteomes" id="UP001222932">
    <property type="component" value="Unassembled WGS sequence"/>
</dbReference>
<dbReference type="GO" id="GO:0016779">
    <property type="term" value="F:nucleotidyltransferase activity"/>
    <property type="evidence" value="ECO:0007669"/>
    <property type="project" value="UniProtKB-KW"/>
</dbReference>
<gene>
    <name evidence="9" type="primary">cnxF</name>
    <name evidence="9" type="ORF">CspeluHIS016_0404400</name>
</gene>
<dbReference type="SMART" id="SM00450">
    <property type="entry name" value="RHOD"/>
    <property type="match status" value="1"/>
</dbReference>
<evidence type="ECO:0000313" key="10">
    <source>
        <dbReference type="Proteomes" id="UP001222932"/>
    </source>
</evidence>
<dbReference type="GO" id="GO:0005524">
    <property type="term" value="F:ATP binding"/>
    <property type="evidence" value="ECO:0007669"/>
    <property type="project" value="UniProtKB-KW"/>
</dbReference>
<dbReference type="InterPro" id="IPR035985">
    <property type="entry name" value="Ubiquitin-activating_enz"/>
</dbReference>
<evidence type="ECO:0000259" key="8">
    <source>
        <dbReference type="PROSITE" id="PS50206"/>
    </source>
</evidence>
<dbReference type="GO" id="GO:0042292">
    <property type="term" value="F:URM1 activating enzyme activity"/>
    <property type="evidence" value="ECO:0007669"/>
    <property type="project" value="TreeGrafter"/>
</dbReference>
<dbReference type="FunFam" id="3.40.50.720:FF:000033">
    <property type="entry name" value="Adenylyltransferase and sulfurtransferase MOCS3"/>
    <property type="match status" value="1"/>
</dbReference>
<evidence type="ECO:0000256" key="7">
    <source>
        <dbReference type="ARBA" id="ARBA00022840"/>
    </source>
</evidence>
<dbReference type="AlphaFoldDB" id="A0AAD3YC17"/>
<proteinExistence type="predicted"/>
<keyword evidence="5" id="KW-0547">Nucleotide-binding</keyword>
<evidence type="ECO:0000256" key="5">
    <source>
        <dbReference type="ARBA" id="ARBA00022741"/>
    </source>
</evidence>
<feature type="domain" description="Rhodanese" evidence="8">
    <location>
        <begin position="299"/>
        <end position="385"/>
    </location>
</feature>
<dbReference type="SUPFAM" id="SSF69572">
    <property type="entry name" value="Activating enzymes of the ubiquitin-like proteins"/>
    <property type="match status" value="1"/>
</dbReference>
<dbReference type="GO" id="GO:0032447">
    <property type="term" value="P:protein urmylation"/>
    <property type="evidence" value="ECO:0007669"/>
    <property type="project" value="TreeGrafter"/>
</dbReference>
<dbReference type="PANTHER" id="PTHR10953:SF102">
    <property type="entry name" value="ADENYLYLTRANSFERASE AND SULFURTRANSFERASE MOCS3"/>
    <property type="match status" value="1"/>
</dbReference>
<dbReference type="InterPro" id="IPR045886">
    <property type="entry name" value="ThiF/MoeB/HesA"/>
</dbReference>
<keyword evidence="3" id="KW-0819">tRNA processing</keyword>
<sequence length="387" mass="41373">MEQQDQHEWPLSLDEYARYGRQMIMSEWGLDGQLGLRKARVAVVGAGGLGCPALQYIVGSGAGDVTIIDHDAVSASNLHRQVLHTTERVGMNKALSACISLKSINPHPTLNPVTEPLTPTNALTVLRDHDVVLDCTDRPYTRYLINDACVRLSIPLVSGAALGAAGQWAVYGGSFGATKRACYRCLWPKPGPSGRCEKVGVWGPVTGMVGSGMAAEALRLLTSGNGVKSSLHILHMGGSPMVRTVGMRPSSVKCVACGPNATITDDLEREDYAALCGEVSVVPEVDNRMSVEGLRKVVGAPEVIVVDTRPPHEYSICSLPHTTNIPLASILASPEEVPPGRAIFICQRGNDSQIAAAALRQYGREATDVRGGLVAWSHKIDPHFPLY</sequence>
<dbReference type="Pfam" id="PF00899">
    <property type="entry name" value="ThiF"/>
    <property type="match status" value="1"/>
</dbReference>
<dbReference type="InterPro" id="IPR001763">
    <property type="entry name" value="Rhodanese-like_dom"/>
</dbReference>
<protein>
    <recommendedName>
        <fullName evidence="8">Rhodanese domain-containing protein</fullName>
    </recommendedName>
</protein>
<evidence type="ECO:0000313" key="9">
    <source>
        <dbReference type="EMBL" id="GMK57606.1"/>
    </source>
</evidence>
<dbReference type="GO" id="GO:0002143">
    <property type="term" value="P:tRNA wobble position uridine thiolation"/>
    <property type="evidence" value="ECO:0007669"/>
    <property type="project" value="TreeGrafter"/>
</dbReference>
<dbReference type="EMBL" id="BTCM01000004">
    <property type="protein sequence ID" value="GMK57606.1"/>
    <property type="molecule type" value="Genomic_DNA"/>
</dbReference>
<dbReference type="GO" id="GO:0004792">
    <property type="term" value="F:thiosulfate-cyanide sulfurtransferase activity"/>
    <property type="evidence" value="ECO:0007669"/>
    <property type="project" value="TreeGrafter"/>
</dbReference>
<name>A0AAD3YC17_9TREE</name>
<evidence type="ECO:0000256" key="6">
    <source>
        <dbReference type="ARBA" id="ARBA00022786"/>
    </source>
</evidence>
<comment type="subcellular location">
    <subcellularLocation>
        <location evidence="1">Cytoplasm</location>
        <location evidence="1">Cytosol</location>
    </subcellularLocation>
</comment>
<evidence type="ECO:0000256" key="2">
    <source>
        <dbReference type="ARBA" id="ARBA00022679"/>
    </source>
</evidence>
<dbReference type="Pfam" id="PF00581">
    <property type="entry name" value="Rhodanese"/>
    <property type="match status" value="1"/>
</dbReference>
<reference evidence="9" key="1">
    <citation type="journal article" date="2023" name="BMC Genomics">
        <title>Chromosome-level genome assemblies of Cutaneotrichosporon spp. (Trichosporonales, Basidiomycota) reveal imbalanced evolution between nucleotide sequences and chromosome synteny.</title>
        <authorList>
            <person name="Kobayashi Y."/>
            <person name="Kayamori A."/>
            <person name="Aoki K."/>
            <person name="Shiwa Y."/>
            <person name="Matsutani M."/>
            <person name="Fujita N."/>
            <person name="Sugita T."/>
            <person name="Iwasaki W."/>
            <person name="Tanaka N."/>
            <person name="Takashima M."/>
        </authorList>
    </citation>
    <scope>NUCLEOTIDE SEQUENCE</scope>
    <source>
        <strain evidence="9">HIS016</strain>
    </source>
</reference>
<dbReference type="GO" id="GO:0005829">
    <property type="term" value="C:cytosol"/>
    <property type="evidence" value="ECO:0007669"/>
    <property type="project" value="UniProtKB-SubCell"/>
</dbReference>
<keyword evidence="6" id="KW-0833">Ubl conjugation pathway</keyword>
<keyword evidence="10" id="KW-1185">Reference proteome</keyword>
<reference evidence="9" key="2">
    <citation type="submission" date="2023-06" db="EMBL/GenBank/DDBJ databases">
        <authorList>
            <person name="Kobayashi Y."/>
            <person name="Kayamori A."/>
            <person name="Aoki K."/>
            <person name="Shiwa Y."/>
            <person name="Fujita N."/>
            <person name="Sugita T."/>
            <person name="Iwasaki W."/>
            <person name="Tanaka N."/>
            <person name="Takashima M."/>
        </authorList>
    </citation>
    <scope>NUCLEOTIDE SEQUENCE</scope>
    <source>
        <strain evidence="9">HIS016</strain>
    </source>
</reference>
<dbReference type="InterPro" id="IPR036873">
    <property type="entry name" value="Rhodanese-like_dom_sf"/>
</dbReference>
<keyword evidence="7" id="KW-0067">ATP-binding</keyword>
<dbReference type="InterPro" id="IPR000594">
    <property type="entry name" value="ThiF_NAD_FAD-bd"/>
</dbReference>
<comment type="caution">
    <text evidence="9">The sequence shown here is derived from an EMBL/GenBank/DDBJ whole genome shotgun (WGS) entry which is preliminary data.</text>
</comment>
<organism evidence="9 10">
    <name type="scientific">Cutaneotrichosporon spelunceum</name>
    <dbReference type="NCBI Taxonomy" id="1672016"/>
    <lineage>
        <taxon>Eukaryota</taxon>
        <taxon>Fungi</taxon>
        <taxon>Dikarya</taxon>
        <taxon>Basidiomycota</taxon>
        <taxon>Agaricomycotina</taxon>
        <taxon>Tremellomycetes</taxon>
        <taxon>Trichosporonales</taxon>
        <taxon>Trichosporonaceae</taxon>
        <taxon>Cutaneotrichosporon</taxon>
    </lineage>
</organism>
<dbReference type="Gene3D" id="3.40.250.10">
    <property type="entry name" value="Rhodanese-like domain"/>
    <property type="match status" value="1"/>
</dbReference>
<accession>A0AAD3YC17</accession>
<keyword evidence="4" id="KW-0548">Nucleotidyltransferase</keyword>
<dbReference type="Gene3D" id="3.40.50.720">
    <property type="entry name" value="NAD(P)-binding Rossmann-like Domain"/>
    <property type="match status" value="1"/>
</dbReference>
<evidence type="ECO:0000256" key="3">
    <source>
        <dbReference type="ARBA" id="ARBA00022694"/>
    </source>
</evidence>
<dbReference type="PANTHER" id="PTHR10953">
    <property type="entry name" value="UBIQUITIN-ACTIVATING ENZYME E1"/>
    <property type="match status" value="1"/>
</dbReference>
<keyword evidence="2" id="KW-0808">Transferase</keyword>
<evidence type="ECO:0000256" key="4">
    <source>
        <dbReference type="ARBA" id="ARBA00022695"/>
    </source>
</evidence>
<evidence type="ECO:0000256" key="1">
    <source>
        <dbReference type="ARBA" id="ARBA00004514"/>
    </source>
</evidence>